<dbReference type="InterPro" id="IPR000277">
    <property type="entry name" value="Cys/Met-Metab_PyrdxlP-dep_enz"/>
</dbReference>
<comment type="cofactor">
    <cofactor evidence="1 6">
        <name>pyridoxal 5'-phosphate</name>
        <dbReference type="ChEBI" id="CHEBI:597326"/>
    </cofactor>
</comment>
<reference evidence="9 10" key="1">
    <citation type="submission" date="2014-12" db="EMBL/GenBank/DDBJ databases">
        <title>Genome sequencing of Microbacterium hominis TPW29.</title>
        <authorList>
            <person name="Tan P.W."/>
            <person name="Chan K.-G."/>
        </authorList>
    </citation>
    <scope>NUCLEOTIDE SEQUENCE [LARGE SCALE GENOMIC DNA]</scope>
    <source>
        <strain evidence="9 10">TPW29</strain>
    </source>
</reference>
<dbReference type="EMBL" id="JWSZ01000008">
    <property type="protein sequence ID" value="KIC58401.1"/>
    <property type="molecule type" value="Genomic_DNA"/>
</dbReference>
<keyword evidence="4 5" id="KW-0663">Pyridoxal phosphate</keyword>
<dbReference type="InterPro" id="IPR054542">
    <property type="entry name" value="Cys_met_metab_PP"/>
</dbReference>
<dbReference type="GO" id="GO:0005737">
    <property type="term" value="C:cytoplasm"/>
    <property type="evidence" value="ECO:0007669"/>
    <property type="project" value="TreeGrafter"/>
</dbReference>
<dbReference type="Proteomes" id="UP000031202">
    <property type="component" value="Unassembled WGS sequence"/>
</dbReference>
<keyword evidence="3" id="KW-0808">Transferase</keyword>
<comment type="caution">
    <text evidence="9">The sequence shown here is derived from an EMBL/GenBank/DDBJ whole genome shotgun (WGS) entry which is preliminary data.</text>
</comment>
<dbReference type="GO" id="GO:0006535">
    <property type="term" value="P:cysteine biosynthetic process from serine"/>
    <property type="evidence" value="ECO:0007669"/>
    <property type="project" value="TreeGrafter"/>
</dbReference>
<evidence type="ECO:0000313" key="10">
    <source>
        <dbReference type="Proteomes" id="UP000031202"/>
    </source>
</evidence>
<dbReference type="Gene3D" id="3.40.640.10">
    <property type="entry name" value="Type I PLP-dependent aspartate aminotransferase-like (Major domain)"/>
    <property type="match status" value="1"/>
</dbReference>
<dbReference type="GO" id="GO:0003961">
    <property type="term" value="F:O-acetylhomoserine aminocarboxypropyltransferase activity"/>
    <property type="evidence" value="ECO:0007669"/>
    <property type="project" value="TreeGrafter"/>
</dbReference>
<gene>
    <name evidence="9" type="ORF">RM52_06065</name>
</gene>
<evidence type="ECO:0008006" key="11">
    <source>
        <dbReference type="Google" id="ProtNLM"/>
    </source>
</evidence>
<dbReference type="InterPro" id="IPR015424">
    <property type="entry name" value="PyrdxlP-dep_Trfase"/>
</dbReference>
<feature type="coiled-coil region" evidence="7">
    <location>
        <begin position="407"/>
        <end position="437"/>
    </location>
</feature>
<dbReference type="SUPFAM" id="SSF53383">
    <property type="entry name" value="PLP-dependent transferases"/>
    <property type="match status" value="1"/>
</dbReference>
<evidence type="ECO:0000256" key="4">
    <source>
        <dbReference type="ARBA" id="ARBA00022898"/>
    </source>
</evidence>
<evidence type="ECO:0000256" key="2">
    <source>
        <dbReference type="ARBA" id="ARBA00009077"/>
    </source>
</evidence>
<evidence type="ECO:0000313" key="9">
    <source>
        <dbReference type="EMBL" id="KIC58401.1"/>
    </source>
</evidence>
<dbReference type="InterPro" id="IPR006235">
    <property type="entry name" value="OAc-hSer/O-AcSer_sulfhydrylase"/>
</dbReference>
<protein>
    <recommendedName>
        <fullName evidence="11">Bifunctional o-acetylhomoserine/o-acetylserine sulfhydrylase</fullName>
    </recommendedName>
</protein>
<dbReference type="GO" id="GO:0030170">
    <property type="term" value="F:pyridoxal phosphate binding"/>
    <property type="evidence" value="ECO:0007669"/>
    <property type="project" value="InterPro"/>
</dbReference>
<dbReference type="CDD" id="cd00614">
    <property type="entry name" value="CGS_like"/>
    <property type="match status" value="1"/>
</dbReference>
<evidence type="ECO:0000256" key="5">
    <source>
        <dbReference type="PIRSR" id="PIRSR001434-2"/>
    </source>
</evidence>
<dbReference type="GO" id="GO:0004124">
    <property type="term" value="F:cysteine synthase activity"/>
    <property type="evidence" value="ECO:0007669"/>
    <property type="project" value="TreeGrafter"/>
</dbReference>
<evidence type="ECO:0000256" key="3">
    <source>
        <dbReference type="ARBA" id="ARBA00022679"/>
    </source>
</evidence>
<name>A0A0B4CVP6_9MICO</name>
<accession>A0A0B4CVP6</accession>
<dbReference type="PIRSF" id="PIRSF001434">
    <property type="entry name" value="CGS"/>
    <property type="match status" value="1"/>
</dbReference>
<evidence type="ECO:0000256" key="7">
    <source>
        <dbReference type="SAM" id="Coils"/>
    </source>
</evidence>
<organism evidence="9 10">
    <name type="scientific">Microbacterium hominis</name>
    <dbReference type="NCBI Taxonomy" id="162426"/>
    <lineage>
        <taxon>Bacteria</taxon>
        <taxon>Bacillati</taxon>
        <taxon>Actinomycetota</taxon>
        <taxon>Actinomycetes</taxon>
        <taxon>Micrococcales</taxon>
        <taxon>Microbacteriaceae</taxon>
        <taxon>Microbacterium</taxon>
    </lineage>
</organism>
<comment type="similarity">
    <text evidence="2 6">Belongs to the trans-sulfuration enzymes family.</text>
</comment>
<dbReference type="PANTHER" id="PTHR43797:SF2">
    <property type="entry name" value="HOMOCYSTEINE_CYSTEINE SYNTHASE"/>
    <property type="match status" value="1"/>
</dbReference>
<feature type="region of interest" description="Disordered" evidence="8">
    <location>
        <begin position="1"/>
        <end position="22"/>
    </location>
</feature>
<feature type="compositionally biased region" description="Polar residues" evidence="8">
    <location>
        <begin position="1"/>
        <end position="14"/>
    </location>
</feature>
<dbReference type="PANTHER" id="PTHR43797">
    <property type="entry name" value="HOMOCYSTEINE/CYSTEINE SYNTHASE"/>
    <property type="match status" value="1"/>
</dbReference>
<keyword evidence="7" id="KW-0175">Coiled coil</keyword>
<feature type="modified residue" description="N6-(pyridoxal phosphate)lysine" evidence="5">
    <location>
        <position position="211"/>
    </location>
</feature>
<evidence type="ECO:0000256" key="1">
    <source>
        <dbReference type="ARBA" id="ARBA00001933"/>
    </source>
</evidence>
<dbReference type="InterPro" id="IPR015422">
    <property type="entry name" value="PyrdxlP-dep_Trfase_small"/>
</dbReference>
<evidence type="ECO:0000256" key="6">
    <source>
        <dbReference type="RuleBase" id="RU362118"/>
    </source>
</evidence>
<dbReference type="NCBIfam" id="NF005872">
    <property type="entry name" value="PRK07812.1"/>
    <property type="match status" value="1"/>
</dbReference>
<dbReference type="InterPro" id="IPR015421">
    <property type="entry name" value="PyrdxlP-dep_Trfase_major"/>
</dbReference>
<evidence type="ECO:0000256" key="8">
    <source>
        <dbReference type="SAM" id="MobiDB-lite"/>
    </source>
</evidence>
<sequence>MSASENWRFETTQIHAGAQPDPVTKARATPIYQTTSYVFDNADHAANLFALAEFGNIYTRIQNPTQDVVEQRIAALEGGTGALLVASGQAAETFAILNIAEAGDHFVSSSSIYGGTYNLFKYTLGKLGIEVTFVENQDDPEEWRRAVRPNTKLFFAETIGNPQINVLDIRTVADVAHEAGVPLIVDNTIATPYLIRPFEHGADIVVHSATKFLGGHGTVIGGAIVDGGTFPWSEHADRFPGLTTPDPSYHGAVYTQAVGDGLAYVIKARVQLLRDLGAAISPQSAWLLIQGIETLSLRIERHVQNAQEIAEWLENHDDIASVNYSGLPTSPWYAAANRYAPKGVGAVLSFELKGGVQAGREFVNALELFSHLANIGDVRSLVIHPASTTHSQLTPEQQLTTGVTPGLVRLSVGLENVEDLKDDLEQALAAARKVSEAARA</sequence>
<dbReference type="GO" id="GO:0019346">
    <property type="term" value="P:transsulfuration"/>
    <property type="evidence" value="ECO:0007669"/>
    <property type="project" value="InterPro"/>
</dbReference>
<dbReference type="PROSITE" id="PS00868">
    <property type="entry name" value="CYS_MET_METAB_PP"/>
    <property type="match status" value="1"/>
</dbReference>
<dbReference type="GO" id="GO:0071269">
    <property type="term" value="P:L-homocysteine biosynthetic process"/>
    <property type="evidence" value="ECO:0007669"/>
    <property type="project" value="TreeGrafter"/>
</dbReference>
<dbReference type="AlphaFoldDB" id="A0A0B4CVP6"/>
<dbReference type="NCBIfam" id="TIGR01326">
    <property type="entry name" value="OAH_OAS_sulfhy"/>
    <property type="match status" value="1"/>
</dbReference>
<dbReference type="RefSeq" id="WP_039414402.1">
    <property type="nucleotide sequence ID" value="NZ_JWSZ01000008.1"/>
</dbReference>
<dbReference type="Pfam" id="PF01053">
    <property type="entry name" value="Cys_Met_Meta_PP"/>
    <property type="match status" value="1"/>
</dbReference>
<dbReference type="FunFam" id="3.40.640.10:FF:000035">
    <property type="entry name" value="O-succinylhomoserine sulfhydrylase"/>
    <property type="match status" value="1"/>
</dbReference>
<dbReference type="Gene3D" id="3.90.1150.10">
    <property type="entry name" value="Aspartate Aminotransferase, domain 1"/>
    <property type="match status" value="1"/>
</dbReference>
<proteinExistence type="inferred from homology"/>